<evidence type="ECO:0000313" key="1">
    <source>
        <dbReference type="EMBL" id="KKL12177.1"/>
    </source>
</evidence>
<dbReference type="AlphaFoldDB" id="A0A0F9BEA5"/>
<sequence>RLADDIEADGMTIFDNAVKYVRENL</sequence>
<name>A0A0F9BEA5_9ZZZZ</name>
<accession>A0A0F9BEA5</accession>
<protein>
    <submittedName>
        <fullName evidence="1">Uncharacterized protein</fullName>
    </submittedName>
</protein>
<feature type="non-terminal residue" evidence="1">
    <location>
        <position position="1"/>
    </location>
</feature>
<comment type="caution">
    <text evidence="1">The sequence shown here is derived from an EMBL/GenBank/DDBJ whole genome shotgun (WGS) entry which is preliminary data.</text>
</comment>
<reference evidence="1" key="1">
    <citation type="journal article" date="2015" name="Nature">
        <title>Complex archaea that bridge the gap between prokaryotes and eukaryotes.</title>
        <authorList>
            <person name="Spang A."/>
            <person name="Saw J.H."/>
            <person name="Jorgensen S.L."/>
            <person name="Zaremba-Niedzwiedzka K."/>
            <person name="Martijn J."/>
            <person name="Lind A.E."/>
            <person name="van Eijk R."/>
            <person name="Schleper C."/>
            <person name="Guy L."/>
            <person name="Ettema T.J."/>
        </authorList>
    </citation>
    <scope>NUCLEOTIDE SEQUENCE</scope>
</reference>
<proteinExistence type="predicted"/>
<dbReference type="EMBL" id="LAZR01041365">
    <property type="protein sequence ID" value="KKL12177.1"/>
    <property type="molecule type" value="Genomic_DNA"/>
</dbReference>
<organism evidence="1">
    <name type="scientific">marine sediment metagenome</name>
    <dbReference type="NCBI Taxonomy" id="412755"/>
    <lineage>
        <taxon>unclassified sequences</taxon>
        <taxon>metagenomes</taxon>
        <taxon>ecological metagenomes</taxon>
    </lineage>
</organism>
<gene>
    <name evidence="1" type="ORF">LCGC14_2538390</name>
</gene>